<evidence type="ECO:0000256" key="4">
    <source>
        <dbReference type="ARBA" id="ARBA00022448"/>
    </source>
</evidence>
<dbReference type="PANTHER" id="PTHR23504">
    <property type="entry name" value="MAJOR FACILITATOR SUPERFAMILY DOMAIN-CONTAINING PROTEIN 10"/>
    <property type="match status" value="1"/>
</dbReference>
<evidence type="ECO:0000256" key="8">
    <source>
        <dbReference type="SAM" id="Phobius"/>
    </source>
</evidence>
<dbReference type="InterPro" id="IPR020846">
    <property type="entry name" value="MFS_dom"/>
</dbReference>
<keyword evidence="7 8" id="KW-0472">Membrane</keyword>
<dbReference type="InterPro" id="IPR036259">
    <property type="entry name" value="MFS_trans_sf"/>
</dbReference>
<dbReference type="SUPFAM" id="SSF103473">
    <property type="entry name" value="MFS general substrate transporter"/>
    <property type="match status" value="1"/>
</dbReference>
<dbReference type="PRINTS" id="PR01035">
    <property type="entry name" value="TCRTETA"/>
</dbReference>
<comment type="function">
    <text evidence="1">Resistance to tetracycline by an active tetracycline efflux. This is an energy-dependent process that decreases the accumulation of the antibiotic in whole cells. This protein functions as a metal-tetracycline/H(+) antiporter.</text>
</comment>
<evidence type="ECO:0000256" key="5">
    <source>
        <dbReference type="ARBA" id="ARBA00022692"/>
    </source>
</evidence>
<evidence type="ECO:0000313" key="10">
    <source>
        <dbReference type="EMBL" id="MFC0049675.1"/>
    </source>
</evidence>
<dbReference type="RefSeq" id="WP_377245983.1">
    <property type="nucleotide sequence ID" value="NZ_JBHLXP010000004.1"/>
</dbReference>
<organism evidence="10 11">
    <name type="scientific">Rheinheimera tilapiae</name>
    <dbReference type="NCBI Taxonomy" id="875043"/>
    <lineage>
        <taxon>Bacteria</taxon>
        <taxon>Pseudomonadati</taxon>
        <taxon>Pseudomonadota</taxon>
        <taxon>Gammaproteobacteria</taxon>
        <taxon>Chromatiales</taxon>
        <taxon>Chromatiaceae</taxon>
        <taxon>Rheinheimera</taxon>
    </lineage>
</organism>
<reference evidence="10 11" key="1">
    <citation type="submission" date="2024-09" db="EMBL/GenBank/DDBJ databases">
        <authorList>
            <person name="Sun Q."/>
            <person name="Mori K."/>
        </authorList>
    </citation>
    <scope>NUCLEOTIDE SEQUENCE [LARGE SCALE GENOMIC DNA]</scope>
    <source>
        <strain evidence="10 11">KCTC 23315</strain>
    </source>
</reference>
<feature type="domain" description="Major facilitator superfamily (MFS) profile" evidence="9">
    <location>
        <begin position="22"/>
        <end position="406"/>
    </location>
</feature>
<feature type="transmembrane region" description="Helical" evidence="8">
    <location>
        <begin position="264"/>
        <end position="287"/>
    </location>
</feature>
<gene>
    <name evidence="10" type="ORF">ACFFJP_15360</name>
</gene>
<feature type="transmembrane region" description="Helical" evidence="8">
    <location>
        <begin position="92"/>
        <end position="112"/>
    </location>
</feature>
<feature type="transmembrane region" description="Helical" evidence="8">
    <location>
        <begin position="15"/>
        <end position="35"/>
    </location>
</feature>
<evidence type="ECO:0000256" key="6">
    <source>
        <dbReference type="ARBA" id="ARBA00022989"/>
    </source>
</evidence>
<accession>A0ABV6BJJ8</accession>
<feature type="transmembrane region" description="Helical" evidence="8">
    <location>
        <begin position="55"/>
        <end position="80"/>
    </location>
</feature>
<dbReference type="InterPro" id="IPR001958">
    <property type="entry name" value="Tet-R_TetA/multi-R_MdtG-like"/>
</dbReference>
<feature type="transmembrane region" description="Helical" evidence="8">
    <location>
        <begin position="222"/>
        <end position="244"/>
    </location>
</feature>
<dbReference type="InterPro" id="IPR011701">
    <property type="entry name" value="MFS"/>
</dbReference>
<evidence type="ECO:0000256" key="7">
    <source>
        <dbReference type="ARBA" id="ARBA00023136"/>
    </source>
</evidence>
<comment type="similarity">
    <text evidence="3">Belongs to the major facilitator superfamily. TCR/Tet family.</text>
</comment>
<evidence type="ECO:0000256" key="1">
    <source>
        <dbReference type="ARBA" id="ARBA00003279"/>
    </source>
</evidence>
<dbReference type="Proteomes" id="UP001589813">
    <property type="component" value="Unassembled WGS sequence"/>
</dbReference>
<name>A0ABV6BJJ8_9GAMM</name>
<evidence type="ECO:0000256" key="2">
    <source>
        <dbReference type="ARBA" id="ARBA00004141"/>
    </source>
</evidence>
<comment type="subcellular location">
    <subcellularLocation>
        <location evidence="2">Membrane</location>
        <topology evidence="2">Multi-pass membrane protein</topology>
    </subcellularLocation>
</comment>
<dbReference type="Gene3D" id="1.20.1250.20">
    <property type="entry name" value="MFS general substrate transporter like domains"/>
    <property type="match status" value="1"/>
</dbReference>
<dbReference type="PANTHER" id="PTHR23504:SF15">
    <property type="entry name" value="MAJOR FACILITATOR SUPERFAMILY (MFS) PROFILE DOMAIN-CONTAINING PROTEIN"/>
    <property type="match status" value="1"/>
</dbReference>
<evidence type="ECO:0000313" key="11">
    <source>
        <dbReference type="Proteomes" id="UP001589813"/>
    </source>
</evidence>
<comment type="caution">
    <text evidence="10">The sequence shown here is derived from an EMBL/GenBank/DDBJ whole genome shotgun (WGS) entry which is preliminary data.</text>
</comment>
<feature type="transmembrane region" description="Helical" evidence="8">
    <location>
        <begin position="152"/>
        <end position="173"/>
    </location>
</feature>
<evidence type="ECO:0000259" key="9">
    <source>
        <dbReference type="PROSITE" id="PS50850"/>
    </source>
</evidence>
<protein>
    <submittedName>
        <fullName evidence="10">MFS transporter</fullName>
    </submittedName>
</protein>
<dbReference type="Pfam" id="PF07690">
    <property type="entry name" value="MFS_1"/>
    <property type="match status" value="1"/>
</dbReference>
<dbReference type="InterPro" id="IPR005829">
    <property type="entry name" value="Sugar_transporter_CS"/>
</dbReference>
<keyword evidence="11" id="KW-1185">Reference proteome</keyword>
<evidence type="ECO:0000256" key="3">
    <source>
        <dbReference type="ARBA" id="ARBA00007520"/>
    </source>
</evidence>
<feature type="transmembrane region" description="Helical" evidence="8">
    <location>
        <begin position="299"/>
        <end position="316"/>
    </location>
</feature>
<proteinExistence type="inferred from homology"/>
<sequence length="411" mass="44263">MSSSAVSVRYAHPQAVLWVVCLIALIAVAGIALPYPILAPLFAATALNDFNHWLGIAPEILLGIALAANPLGMLFGSATLGALSDHYGRRRVLALSLALAVAGYLGSAWALSAEWYPGFVLFRFLTGLCEGSVSICRAIAADLHPQIERTVAISWMNSALYAAWLVGPLLGGLTMHLGAHVPFLIAAAAMVPCLLLLYFLLPPDLTLQQHQPFWQQLRQHNSLNLVRVPLLRLVVAAQLLYTIGLNAFYEYYPLWLVEQQQFTGLQIGLITAVLCAVMTTVSAVGMARLGNRLPALRSAKIAAFGVALMLFLLPFTSGQLAWLWLVLCGIPNAMFSAWFQVYCTEHFGELGLGRVMGLLTLLMCTGNVIIALAGGVIALLGASWILWTGSVFIALAGLMLVREQRRAAGMA</sequence>
<feature type="transmembrane region" description="Helical" evidence="8">
    <location>
        <begin position="355"/>
        <end position="378"/>
    </location>
</feature>
<keyword evidence="4" id="KW-0813">Transport</keyword>
<keyword evidence="6 8" id="KW-1133">Transmembrane helix</keyword>
<keyword evidence="5 8" id="KW-0812">Transmembrane</keyword>
<dbReference type="EMBL" id="JBHLXP010000004">
    <property type="protein sequence ID" value="MFC0049675.1"/>
    <property type="molecule type" value="Genomic_DNA"/>
</dbReference>
<feature type="transmembrane region" description="Helical" evidence="8">
    <location>
        <begin position="322"/>
        <end position="343"/>
    </location>
</feature>
<feature type="transmembrane region" description="Helical" evidence="8">
    <location>
        <begin position="118"/>
        <end position="140"/>
    </location>
</feature>
<dbReference type="PROSITE" id="PS00216">
    <property type="entry name" value="SUGAR_TRANSPORT_1"/>
    <property type="match status" value="1"/>
</dbReference>
<feature type="transmembrane region" description="Helical" evidence="8">
    <location>
        <begin position="179"/>
        <end position="201"/>
    </location>
</feature>
<dbReference type="PROSITE" id="PS50850">
    <property type="entry name" value="MFS"/>
    <property type="match status" value="1"/>
</dbReference>
<feature type="transmembrane region" description="Helical" evidence="8">
    <location>
        <begin position="384"/>
        <end position="401"/>
    </location>
</feature>